<dbReference type="STRING" id="135651.G0M9H2"/>
<dbReference type="SUPFAM" id="SSF48264">
    <property type="entry name" value="Cytochrome P450"/>
    <property type="match status" value="1"/>
</dbReference>
<proteinExistence type="inferred from homology"/>
<gene>
    <name evidence="10" type="ORF">CAEBREN_15133</name>
</gene>
<dbReference type="FunFam" id="1.10.630.10:FF:000036">
    <property type="entry name" value="CYtochrome P450 family"/>
    <property type="match status" value="1"/>
</dbReference>
<keyword evidence="7 8" id="KW-0349">Heme</keyword>
<dbReference type="eggNOG" id="KOG0156">
    <property type="taxonomic scope" value="Eukaryota"/>
</dbReference>
<feature type="chain" id="PRO_5003403624" description="CYtochrome P450 family" evidence="9">
    <location>
        <begin position="21"/>
        <end position="494"/>
    </location>
</feature>
<dbReference type="Pfam" id="PF00067">
    <property type="entry name" value="p450"/>
    <property type="match status" value="1"/>
</dbReference>
<name>G0M9H2_CAEBE</name>
<dbReference type="GO" id="GO:0005737">
    <property type="term" value="C:cytoplasm"/>
    <property type="evidence" value="ECO:0007669"/>
    <property type="project" value="TreeGrafter"/>
</dbReference>
<dbReference type="PANTHER" id="PTHR24300:SF209">
    <property type="entry name" value="CYTOCHROME P450 FAMILY"/>
    <property type="match status" value="1"/>
</dbReference>
<reference evidence="11" key="1">
    <citation type="submission" date="2011-07" db="EMBL/GenBank/DDBJ databases">
        <authorList>
            <consortium name="Caenorhabditis brenneri Sequencing and Analysis Consortium"/>
            <person name="Wilson R.K."/>
        </authorList>
    </citation>
    <scope>NUCLEOTIDE SEQUENCE [LARGE SCALE GENOMIC DNA]</scope>
    <source>
        <strain evidence="11">PB2801</strain>
    </source>
</reference>
<comment type="similarity">
    <text evidence="2 8">Belongs to the cytochrome P450 family.</text>
</comment>
<comment type="cofactor">
    <cofactor evidence="1 7">
        <name>heme</name>
        <dbReference type="ChEBI" id="CHEBI:30413"/>
    </cofactor>
</comment>
<evidence type="ECO:0000256" key="7">
    <source>
        <dbReference type="PIRSR" id="PIRSR602401-1"/>
    </source>
</evidence>
<keyword evidence="5 7" id="KW-0408">Iron</keyword>
<evidence type="ECO:0008006" key="12">
    <source>
        <dbReference type="Google" id="ProtNLM"/>
    </source>
</evidence>
<dbReference type="Proteomes" id="UP000008068">
    <property type="component" value="Unassembled WGS sequence"/>
</dbReference>
<dbReference type="PRINTS" id="PR00385">
    <property type="entry name" value="P450"/>
</dbReference>
<dbReference type="AlphaFoldDB" id="G0M9H2"/>
<dbReference type="PANTHER" id="PTHR24300">
    <property type="entry name" value="CYTOCHROME P450 508A4-RELATED"/>
    <property type="match status" value="1"/>
</dbReference>
<dbReference type="InterPro" id="IPR050182">
    <property type="entry name" value="Cytochrome_P450_fam2"/>
</dbReference>
<dbReference type="GO" id="GO:0006805">
    <property type="term" value="P:xenobiotic metabolic process"/>
    <property type="evidence" value="ECO:0007669"/>
    <property type="project" value="TreeGrafter"/>
</dbReference>
<dbReference type="GO" id="GO:0020037">
    <property type="term" value="F:heme binding"/>
    <property type="evidence" value="ECO:0007669"/>
    <property type="project" value="InterPro"/>
</dbReference>
<evidence type="ECO:0000256" key="4">
    <source>
        <dbReference type="ARBA" id="ARBA00023002"/>
    </source>
</evidence>
<protein>
    <recommendedName>
        <fullName evidence="12">CYtochrome P450 family</fullName>
    </recommendedName>
</protein>
<keyword evidence="11" id="KW-1185">Reference proteome</keyword>
<evidence type="ECO:0000256" key="3">
    <source>
        <dbReference type="ARBA" id="ARBA00022723"/>
    </source>
</evidence>
<dbReference type="InterPro" id="IPR001128">
    <property type="entry name" value="Cyt_P450"/>
</dbReference>
<dbReference type="InterPro" id="IPR002401">
    <property type="entry name" value="Cyt_P450_E_grp-I"/>
</dbReference>
<dbReference type="OrthoDB" id="1055148at2759"/>
<dbReference type="CDD" id="cd20617">
    <property type="entry name" value="CYP1_2-like"/>
    <property type="match status" value="1"/>
</dbReference>
<keyword evidence="3 7" id="KW-0479">Metal-binding</keyword>
<sequence length="494" mass="57193">MILLLILSSLSLWLFHELYWKRRNYPAGPIPLPFIGNMLPVIKEKPGYEAFRKWTKEFGDVYTFWMGSKPYIVVSSYKRMKETFILDGDTYADKIHQPFDEQFRGGSYGVVDTNGHLWSTHRRFALTTLRDFGFGKDLMQEKILIEVEETFKKFDEKLGVEQEIPGVFYNASANVINQLIFGYRFDKSTIDELAKLKALMEFQETIFTTFKIYVEFFAPALGKLLPGKSLDEQLAEFTVDFYKFFDKQIEDHRSKIDFDSEESLDYAEAYLKEQKKREAEGDYEMFSSKQLSNMCFDLWLAGLSTTHTTLTWITAYVLNNPEVQKKIYKELDEVIGSDRMVVTADKNDLPYMNAVINESQRCANIVPLMNSRCTTKDTVIDGVPVKKGTGVIPQISTVLLDDNVFPDPYSFNPDRFIDENGKLKKVDELVQFSVGKRQCLGEGLARMELFLFISNFFNRYEVTPSSTDPPSLQKTTMFNVTPRKIDAILRRRHT</sequence>
<organism evidence="11">
    <name type="scientific">Caenorhabditis brenneri</name>
    <name type="common">Nematode worm</name>
    <dbReference type="NCBI Taxonomy" id="135651"/>
    <lineage>
        <taxon>Eukaryota</taxon>
        <taxon>Metazoa</taxon>
        <taxon>Ecdysozoa</taxon>
        <taxon>Nematoda</taxon>
        <taxon>Chromadorea</taxon>
        <taxon>Rhabditida</taxon>
        <taxon>Rhabditina</taxon>
        <taxon>Rhabditomorpha</taxon>
        <taxon>Rhabditoidea</taxon>
        <taxon>Rhabditidae</taxon>
        <taxon>Peloderinae</taxon>
        <taxon>Caenorhabditis</taxon>
    </lineage>
</organism>
<dbReference type="HOGENOM" id="CLU_001570_22_0_1"/>
<dbReference type="GO" id="GO:0006082">
    <property type="term" value="P:organic acid metabolic process"/>
    <property type="evidence" value="ECO:0007669"/>
    <property type="project" value="TreeGrafter"/>
</dbReference>
<evidence type="ECO:0000256" key="1">
    <source>
        <dbReference type="ARBA" id="ARBA00001971"/>
    </source>
</evidence>
<dbReference type="PROSITE" id="PS00086">
    <property type="entry name" value="CYTOCHROME_P450"/>
    <property type="match status" value="1"/>
</dbReference>
<feature type="signal peptide" evidence="9">
    <location>
        <begin position="1"/>
        <end position="20"/>
    </location>
</feature>
<evidence type="ECO:0000256" key="6">
    <source>
        <dbReference type="ARBA" id="ARBA00023033"/>
    </source>
</evidence>
<dbReference type="PRINTS" id="PR00463">
    <property type="entry name" value="EP450I"/>
</dbReference>
<evidence type="ECO:0000256" key="8">
    <source>
        <dbReference type="RuleBase" id="RU000461"/>
    </source>
</evidence>
<dbReference type="GO" id="GO:0005506">
    <property type="term" value="F:iron ion binding"/>
    <property type="evidence" value="ECO:0007669"/>
    <property type="project" value="InterPro"/>
</dbReference>
<dbReference type="FunCoup" id="G0M9H2">
    <property type="interactions" value="153"/>
</dbReference>
<keyword evidence="6 8" id="KW-0503">Monooxygenase</keyword>
<keyword evidence="9" id="KW-0732">Signal</keyword>
<dbReference type="GO" id="GO:0016712">
    <property type="term" value="F:oxidoreductase activity, acting on paired donors, with incorporation or reduction of molecular oxygen, reduced flavin or flavoprotein as one donor, and incorporation of one atom of oxygen"/>
    <property type="evidence" value="ECO:0007669"/>
    <property type="project" value="TreeGrafter"/>
</dbReference>
<feature type="binding site" description="axial binding residue" evidence="7">
    <location>
        <position position="439"/>
    </location>
    <ligand>
        <name>heme</name>
        <dbReference type="ChEBI" id="CHEBI:30413"/>
    </ligand>
    <ligandPart>
        <name>Fe</name>
        <dbReference type="ChEBI" id="CHEBI:18248"/>
    </ligandPart>
</feature>
<dbReference type="Gene3D" id="1.10.630.10">
    <property type="entry name" value="Cytochrome P450"/>
    <property type="match status" value="1"/>
</dbReference>
<evidence type="ECO:0000313" key="11">
    <source>
        <dbReference type="Proteomes" id="UP000008068"/>
    </source>
</evidence>
<evidence type="ECO:0000313" key="10">
    <source>
        <dbReference type="EMBL" id="EGT31103.1"/>
    </source>
</evidence>
<dbReference type="InterPro" id="IPR036396">
    <property type="entry name" value="Cyt_P450_sf"/>
</dbReference>
<dbReference type="InterPro" id="IPR017972">
    <property type="entry name" value="Cyt_P450_CS"/>
</dbReference>
<evidence type="ECO:0000256" key="9">
    <source>
        <dbReference type="SAM" id="SignalP"/>
    </source>
</evidence>
<dbReference type="InParanoid" id="G0M9H2"/>
<evidence type="ECO:0000256" key="5">
    <source>
        <dbReference type="ARBA" id="ARBA00023004"/>
    </source>
</evidence>
<evidence type="ECO:0000256" key="2">
    <source>
        <dbReference type="ARBA" id="ARBA00010617"/>
    </source>
</evidence>
<dbReference type="EMBL" id="GL379787">
    <property type="protein sequence ID" value="EGT31103.1"/>
    <property type="molecule type" value="Genomic_DNA"/>
</dbReference>
<keyword evidence="4 8" id="KW-0560">Oxidoreductase</keyword>
<accession>G0M9H2</accession>